<feature type="domain" description="PhoU" evidence="8">
    <location>
        <begin position="43"/>
        <end position="128"/>
    </location>
</feature>
<feature type="region of interest" description="Disordered" evidence="7">
    <location>
        <begin position="1"/>
        <end position="22"/>
    </location>
</feature>
<evidence type="ECO:0000256" key="5">
    <source>
        <dbReference type="ARBA" id="ARBA00022592"/>
    </source>
</evidence>
<comment type="similarity">
    <text evidence="2 6">Belongs to the PhoU family.</text>
</comment>
<dbReference type="GO" id="GO:0045936">
    <property type="term" value="P:negative regulation of phosphate metabolic process"/>
    <property type="evidence" value="ECO:0007669"/>
    <property type="project" value="InterPro"/>
</dbReference>
<evidence type="ECO:0000259" key="8">
    <source>
        <dbReference type="Pfam" id="PF01895"/>
    </source>
</evidence>
<dbReference type="InterPro" id="IPR028366">
    <property type="entry name" value="PhoU"/>
</dbReference>
<dbReference type="RefSeq" id="WP_399349683.1">
    <property type="nucleotide sequence ID" value="NZ_FOMJ01000008.1"/>
</dbReference>
<keyword evidence="10" id="KW-1185">Reference proteome</keyword>
<keyword evidence="5 6" id="KW-0592">Phosphate transport</keyword>
<dbReference type="InterPro" id="IPR026022">
    <property type="entry name" value="PhoU_dom"/>
</dbReference>
<keyword evidence="3 6" id="KW-0813">Transport</keyword>
<organism evidence="9 10">
    <name type="scientific">Thiohalospira halophila DSM 15071</name>
    <dbReference type="NCBI Taxonomy" id="1123397"/>
    <lineage>
        <taxon>Bacteria</taxon>
        <taxon>Pseudomonadati</taxon>
        <taxon>Pseudomonadota</taxon>
        <taxon>Gammaproteobacteria</taxon>
        <taxon>Thiohalospirales</taxon>
        <taxon>Thiohalospiraceae</taxon>
        <taxon>Thiohalospira</taxon>
    </lineage>
</organism>
<protein>
    <recommendedName>
        <fullName evidence="6">Phosphate-specific transport system accessory protein PhoU</fullName>
    </recommendedName>
</protein>
<proteinExistence type="inferred from homology"/>
<dbReference type="Pfam" id="PF01895">
    <property type="entry name" value="PhoU"/>
    <property type="match status" value="2"/>
</dbReference>
<dbReference type="PANTHER" id="PTHR42930">
    <property type="entry name" value="PHOSPHATE-SPECIFIC TRANSPORT SYSTEM ACCESSORY PROTEIN PHOU"/>
    <property type="match status" value="1"/>
</dbReference>
<evidence type="ECO:0000313" key="9">
    <source>
        <dbReference type="EMBL" id="SFD76222.1"/>
    </source>
</evidence>
<evidence type="ECO:0000256" key="2">
    <source>
        <dbReference type="ARBA" id="ARBA00008107"/>
    </source>
</evidence>
<dbReference type="GO" id="GO:0030643">
    <property type="term" value="P:intracellular phosphate ion homeostasis"/>
    <property type="evidence" value="ECO:0007669"/>
    <property type="project" value="InterPro"/>
</dbReference>
<gene>
    <name evidence="9" type="ORF">SAMN05660831_02267</name>
</gene>
<dbReference type="Gene3D" id="1.20.58.220">
    <property type="entry name" value="Phosphate transport system protein phou homolog 2, domain 2"/>
    <property type="match status" value="2"/>
</dbReference>
<evidence type="ECO:0000256" key="1">
    <source>
        <dbReference type="ARBA" id="ARBA00004496"/>
    </source>
</evidence>
<dbReference type="Proteomes" id="UP000198611">
    <property type="component" value="Unassembled WGS sequence"/>
</dbReference>
<dbReference type="GO" id="GO:0005737">
    <property type="term" value="C:cytoplasm"/>
    <property type="evidence" value="ECO:0007669"/>
    <property type="project" value="UniProtKB-SubCell"/>
</dbReference>
<sequence>MSETDTPRGDDDRDTGRGESMDLGHHISQQFNTELEDVRNKVLTMGGLVEQQLQDAVTALVEGDHRMAELVTTNDYKVNALEVTIDEECSHILARRQPAAGDLRLIVTIIKTITDLERIGDEAEKIGHLAVHLADLDGSRATFSAIQSQGEHVRNMVHSALDALARLDVDQAVATARDDAKVDKEYEGIMRQLITFMMEDARQITRSLDIMWAARSLERIGDHARNICEYVIYLVRGKDVRHTSIEQMEKEVRQGR</sequence>
<dbReference type="FunFam" id="1.20.58.220:FF:000001">
    <property type="entry name" value="Phosphate-specific transport system accessory protein PhoU"/>
    <property type="match status" value="1"/>
</dbReference>
<dbReference type="SUPFAM" id="SSF109755">
    <property type="entry name" value="PhoU-like"/>
    <property type="match status" value="1"/>
</dbReference>
<comment type="subcellular location">
    <subcellularLocation>
        <location evidence="1 6">Cytoplasm</location>
    </subcellularLocation>
</comment>
<dbReference type="AlphaFoldDB" id="A0A1I1UZG7"/>
<evidence type="ECO:0000256" key="7">
    <source>
        <dbReference type="SAM" id="MobiDB-lite"/>
    </source>
</evidence>
<dbReference type="NCBIfam" id="TIGR02135">
    <property type="entry name" value="phoU_full"/>
    <property type="match status" value="1"/>
</dbReference>
<dbReference type="FunFam" id="1.20.58.220:FF:000002">
    <property type="entry name" value="Phosphate-specific transport system accessory protein PhoU"/>
    <property type="match status" value="1"/>
</dbReference>
<reference evidence="9 10" key="1">
    <citation type="submission" date="2016-10" db="EMBL/GenBank/DDBJ databases">
        <authorList>
            <person name="de Groot N.N."/>
        </authorList>
    </citation>
    <scope>NUCLEOTIDE SEQUENCE [LARGE SCALE GENOMIC DNA]</scope>
    <source>
        <strain evidence="9 10">HL3</strain>
    </source>
</reference>
<evidence type="ECO:0000256" key="6">
    <source>
        <dbReference type="PIRNR" id="PIRNR003107"/>
    </source>
</evidence>
<evidence type="ECO:0000256" key="3">
    <source>
        <dbReference type="ARBA" id="ARBA00022448"/>
    </source>
</evidence>
<name>A0A1I1UZG7_9GAMM</name>
<evidence type="ECO:0000313" key="10">
    <source>
        <dbReference type="Proteomes" id="UP000198611"/>
    </source>
</evidence>
<keyword evidence="4 6" id="KW-0963">Cytoplasm</keyword>
<evidence type="ECO:0000256" key="4">
    <source>
        <dbReference type="ARBA" id="ARBA00022490"/>
    </source>
</evidence>
<dbReference type="PANTHER" id="PTHR42930:SF3">
    <property type="entry name" value="PHOSPHATE-SPECIFIC TRANSPORT SYSTEM ACCESSORY PROTEIN PHOU"/>
    <property type="match status" value="1"/>
</dbReference>
<dbReference type="EMBL" id="FOMJ01000008">
    <property type="protein sequence ID" value="SFD76222.1"/>
    <property type="molecule type" value="Genomic_DNA"/>
</dbReference>
<dbReference type="PIRSF" id="PIRSF003107">
    <property type="entry name" value="PhoU"/>
    <property type="match status" value="1"/>
</dbReference>
<feature type="domain" description="PhoU" evidence="8">
    <location>
        <begin position="149"/>
        <end position="231"/>
    </location>
</feature>
<comment type="subunit">
    <text evidence="6">Homodimer.</text>
</comment>
<dbReference type="GO" id="GO:0006817">
    <property type="term" value="P:phosphate ion transport"/>
    <property type="evidence" value="ECO:0007669"/>
    <property type="project" value="UniProtKB-KW"/>
</dbReference>
<dbReference type="InterPro" id="IPR038078">
    <property type="entry name" value="PhoU-like_sf"/>
</dbReference>
<dbReference type="STRING" id="1123397.SAMN05660831_02267"/>
<comment type="function">
    <text evidence="6">Plays a role in the regulation of phosphate uptake.</text>
</comment>
<accession>A0A1I1UZG7</accession>